<feature type="coiled-coil region" evidence="1">
    <location>
        <begin position="565"/>
        <end position="696"/>
    </location>
</feature>
<gene>
    <name evidence="3" type="ORF">IV203_035758</name>
</gene>
<feature type="compositionally biased region" description="Basic residues" evidence="2">
    <location>
        <begin position="299"/>
        <end position="308"/>
    </location>
</feature>
<feature type="region of interest" description="Disordered" evidence="2">
    <location>
        <begin position="1"/>
        <end position="36"/>
    </location>
</feature>
<dbReference type="Proteomes" id="UP000693970">
    <property type="component" value="Unassembled WGS sequence"/>
</dbReference>
<feature type="coiled-coil region" evidence="1">
    <location>
        <begin position="370"/>
        <end position="499"/>
    </location>
</feature>
<protein>
    <submittedName>
        <fullName evidence="3">Uncharacterized protein</fullName>
    </submittedName>
</protein>
<feature type="compositionally biased region" description="Polar residues" evidence="2">
    <location>
        <begin position="981"/>
        <end position="993"/>
    </location>
</feature>
<dbReference type="EMBL" id="JAGRRH010000013">
    <property type="protein sequence ID" value="KAG7360659.1"/>
    <property type="molecule type" value="Genomic_DNA"/>
</dbReference>
<reference evidence="3" key="1">
    <citation type="journal article" date="2021" name="Sci. Rep.">
        <title>Diploid genomic architecture of Nitzschia inconspicua, an elite biomass production diatom.</title>
        <authorList>
            <person name="Oliver A."/>
            <person name="Podell S."/>
            <person name="Pinowska A."/>
            <person name="Traller J.C."/>
            <person name="Smith S.R."/>
            <person name="McClure R."/>
            <person name="Beliaev A."/>
            <person name="Bohutskyi P."/>
            <person name="Hill E.A."/>
            <person name="Rabines A."/>
            <person name="Zheng H."/>
            <person name="Allen L.Z."/>
            <person name="Kuo A."/>
            <person name="Grigoriev I.V."/>
            <person name="Allen A.E."/>
            <person name="Hazlebeck D."/>
            <person name="Allen E.E."/>
        </authorList>
    </citation>
    <scope>NUCLEOTIDE SEQUENCE</scope>
    <source>
        <strain evidence="3">Hildebrandi</strain>
    </source>
</reference>
<dbReference type="OrthoDB" id="2436455at2759"/>
<comment type="caution">
    <text evidence="3">The sequence shown here is derived from an EMBL/GenBank/DDBJ whole genome shotgun (WGS) entry which is preliminary data.</text>
</comment>
<evidence type="ECO:0000256" key="1">
    <source>
        <dbReference type="SAM" id="Coils"/>
    </source>
</evidence>
<feature type="compositionally biased region" description="Polar residues" evidence="2">
    <location>
        <begin position="71"/>
        <end position="99"/>
    </location>
</feature>
<feature type="compositionally biased region" description="Basic and acidic residues" evidence="2">
    <location>
        <begin position="1201"/>
        <end position="1211"/>
    </location>
</feature>
<evidence type="ECO:0000313" key="3">
    <source>
        <dbReference type="EMBL" id="KAG7360659.1"/>
    </source>
</evidence>
<dbReference type="AlphaFoldDB" id="A0A9K3PXF9"/>
<feature type="region of interest" description="Disordered" evidence="2">
    <location>
        <begin position="49"/>
        <end position="360"/>
    </location>
</feature>
<feature type="compositionally biased region" description="Basic residues" evidence="2">
    <location>
        <begin position="106"/>
        <end position="120"/>
    </location>
</feature>
<feature type="compositionally biased region" description="Basic residues" evidence="2">
    <location>
        <begin position="196"/>
        <end position="206"/>
    </location>
</feature>
<feature type="compositionally biased region" description="Low complexity" evidence="2">
    <location>
        <begin position="1159"/>
        <end position="1169"/>
    </location>
</feature>
<feature type="region of interest" description="Disordered" evidence="2">
    <location>
        <begin position="1145"/>
        <end position="1211"/>
    </location>
</feature>
<feature type="compositionally biased region" description="Basic and acidic residues" evidence="2">
    <location>
        <begin position="136"/>
        <end position="157"/>
    </location>
</feature>
<feature type="compositionally biased region" description="Low complexity" evidence="2">
    <location>
        <begin position="276"/>
        <end position="288"/>
    </location>
</feature>
<accession>A0A9K3PXF9</accession>
<feature type="compositionally biased region" description="Basic and acidic residues" evidence="2">
    <location>
        <begin position="309"/>
        <end position="328"/>
    </location>
</feature>
<reference evidence="3" key="2">
    <citation type="submission" date="2021-04" db="EMBL/GenBank/DDBJ databases">
        <authorList>
            <person name="Podell S."/>
        </authorList>
    </citation>
    <scope>NUCLEOTIDE SEQUENCE</scope>
    <source>
        <strain evidence="3">Hildebrandi</strain>
    </source>
</reference>
<sequence>MVKRSIRSKDSGVGAASVETTSTEGGNPIFNKPQEIVDVEDASSVISGISVPDEMEEEKIEIPDVIAKGPSEQQPESALPTGSSTGAEAHSQPASSLSLMSPPGKAAKKVKKLSLLKKNKTASSTNVILTASAEESAVKEAIMEKDNDNENENEKATAKCGKVKVLKSSKSLGLRKQTATSDEPGPSISGSETKSNKKLVKMKSSKKSSADAVDDDRSVKSSGGNRPKSVKNKSGNDLCSQSLSSFFEKETLNGSTPKEMEDRSTSSGIKKKKTKSLSSSSHSRGAKGTNDEERSVRSGTKKVKRARSKSRERVKSPTRDDKSVDSIRSRSVRSGRKKADAPSLDTEIRMSATGPSVDKQYQETFRDTAIVGLERENQALLQELSVLRRQLCEAEQEKKHCCDHDQAEMDEMREELKTALSETIELKQELDECEGALEEKDRLIKKLTDAVDAQLDKVEYLELKLQRAEEEFCNMEDEMKEMEDIIDEMKKEMASKVESDSSTSPDVVETVENGNNAAPKRFQDLEGILSELSKENDRLNKYTKHLLAKEQAMHEQRDEEIKTIQIGINKQLQELDDENESLRQKIEEITKDQKSHEEGLQQQLEELRKENTRLELALQRPDRIEGGGLSQDYVYELEVEIADLRDKIVEHEDHSRRQKEEIALVFIENEEVKQDLQEREIELRDLEAQFSETKATSAKKLKQKDETISFMQTEMMRIMQEKQKVDKLLRGKRLDASENGFVSSSHKKGVDEEAEKARLQAINDQLRQLDEENQALEEKLKEAHYNHSLRLKEKQGIILDLQEELNDAKWELGARKEGADYITLLKDRKERKRDLDQTKKELKKANERILDLEREMSDLVSHKQDLEKEVESLNNSVLSMDSGEYVNGLKRQIKSLKQHNIALERKVQIEVRDAEEKFRTQDAKIRILEHELEKLRNPTRAALKSVFYSFGRKDEEFDQQEADGERQKNVDAEHLTETDDNNSSSNHNITGGDQTEKEKRGGSIWTLFSPRKSTDKTSKRASFSRLSWETKSSTVSNNEIHDGEVMEEIRAGMKKTDDIDRKCEERSQAIGSKLTEAHQGCDSTVIGGNEPVKVGKAEECISHSIDGQNQATGEKVDLANEATSASYVGKMDGGESVEVDRDALVIQESSGNHADPHSNTDSNNDSTTDSENDSAAKDKFELEGNESLVPHMLQDASSPEESTREKIMVRV</sequence>
<proteinExistence type="predicted"/>
<keyword evidence="4" id="KW-1185">Reference proteome</keyword>
<organism evidence="3 4">
    <name type="scientific">Nitzschia inconspicua</name>
    <dbReference type="NCBI Taxonomy" id="303405"/>
    <lineage>
        <taxon>Eukaryota</taxon>
        <taxon>Sar</taxon>
        <taxon>Stramenopiles</taxon>
        <taxon>Ochrophyta</taxon>
        <taxon>Bacillariophyta</taxon>
        <taxon>Bacillariophyceae</taxon>
        <taxon>Bacillariophycidae</taxon>
        <taxon>Bacillariales</taxon>
        <taxon>Bacillariaceae</taxon>
        <taxon>Nitzschia</taxon>
    </lineage>
</organism>
<feature type="coiled-coil region" evidence="1">
    <location>
        <begin position="752"/>
        <end position="931"/>
    </location>
</feature>
<feature type="region of interest" description="Disordered" evidence="2">
    <location>
        <begin position="956"/>
        <end position="1021"/>
    </location>
</feature>
<dbReference type="PANTHER" id="PTHR45615">
    <property type="entry name" value="MYOSIN HEAVY CHAIN, NON-MUSCLE"/>
    <property type="match status" value="1"/>
</dbReference>
<keyword evidence="1" id="KW-0175">Coiled coil</keyword>
<name>A0A9K3PXF9_9STRA</name>
<feature type="compositionally biased region" description="Basic and acidic residues" evidence="2">
    <location>
        <begin position="963"/>
        <end position="977"/>
    </location>
</feature>
<feature type="compositionally biased region" description="Polar residues" evidence="2">
    <location>
        <begin position="232"/>
        <end position="245"/>
    </location>
</feature>
<evidence type="ECO:0000256" key="2">
    <source>
        <dbReference type="SAM" id="MobiDB-lite"/>
    </source>
</evidence>
<evidence type="ECO:0000313" key="4">
    <source>
        <dbReference type="Proteomes" id="UP000693970"/>
    </source>
</evidence>
<dbReference type="PANTHER" id="PTHR45615:SF80">
    <property type="entry name" value="GRIP DOMAIN-CONTAINING PROTEIN"/>
    <property type="match status" value="1"/>
</dbReference>